<evidence type="ECO:0000313" key="1">
    <source>
        <dbReference type="EMBL" id="SFC49485.1"/>
    </source>
</evidence>
<gene>
    <name evidence="1" type="ORF">SAMN02745723_102505</name>
</gene>
<comment type="caution">
    <text evidence="1">The sequence shown here is derived from an EMBL/GenBank/DDBJ whole genome shotgun (WGS) entry which is preliminary data.</text>
</comment>
<dbReference type="GO" id="GO:0004519">
    <property type="term" value="F:endonuclease activity"/>
    <property type="evidence" value="ECO:0007669"/>
    <property type="project" value="InterPro"/>
</dbReference>
<dbReference type="EMBL" id="FOLW01000002">
    <property type="protein sequence ID" value="SFC49485.1"/>
    <property type="molecule type" value="Genomic_DNA"/>
</dbReference>
<dbReference type="InterPro" id="IPR010270">
    <property type="entry name" value="Phage_P2_GpM"/>
</dbReference>
<evidence type="ECO:0000313" key="2">
    <source>
        <dbReference type="Proteomes" id="UP000226420"/>
    </source>
</evidence>
<sequence length="234" mass="26805">MYMSPGQRHKARIEAEKALSQGKALSSPDSMHLQLNALDRDVARCRRQPNRAERRKMKRDELLPRWLPTVEQYLESAAVHINPTFVWCIVWLFDVGDFDRALDWVDIAIDQHQPAPANFKGTLASFTADTVLAWAENEFSLGHSVEPYFSRTFEQVRDNWRLHEKVSAKWFKFAGMLLLRDKDGKARASAVNDIETLEKADALLAEAHAFNPKVGVMTMRERIAARIRSLAETN</sequence>
<dbReference type="GO" id="GO:0003677">
    <property type="term" value="F:DNA binding"/>
    <property type="evidence" value="ECO:0007669"/>
    <property type="project" value="InterPro"/>
</dbReference>
<accession>A0AAJ4W9H2</accession>
<dbReference type="RefSeq" id="WP_074821399.1">
    <property type="nucleotide sequence ID" value="NZ_FOLW01000002.1"/>
</dbReference>
<dbReference type="Pfam" id="PF05944">
    <property type="entry name" value="Phage_term_smal"/>
    <property type="match status" value="1"/>
</dbReference>
<dbReference type="Proteomes" id="UP000226420">
    <property type="component" value="Unassembled WGS sequence"/>
</dbReference>
<organism evidence="1 2">
    <name type="scientific">Pragia fontium DSM 5563 = ATCC 49100</name>
    <dbReference type="NCBI Taxonomy" id="1122977"/>
    <lineage>
        <taxon>Bacteria</taxon>
        <taxon>Pseudomonadati</taxon>
        <taxon>Pseudomonadota</taxon>
        <taxon>Gammaproteobacteria</taxon>
        <taxon>Enterobacterales</taxon>
        <taxon>Budviciaceae</taxon>
        <taxon>Pragia</taxon>
    </lineage>
</organism>
<protein>
    <submittedName>
        <fullName evidence="1">Phage small terminase subunit</fullName>
    </submittedName>
</protein>
<name>A0AAJ4W9H2_9GAMM</name>
<reference evidence="1 2" key="1">
    <citation type="submission" date="2016-10" db="EMBL/GenBank/DDBJ databases">
        <authorList>
            <person name="Varghese N."/>
            <person name="Submissions S."/>
        </authorList>
    </citation>
    <scope>NUCLEOTIDE SEQUENCE [LARGE SCALE GENOMIC DNA]</scope>
    <source>
        <strain evidence="1 2">DSM 5563</strain>
    </source>
</reference>
<proteinExistence type="predicted"/>
<dbReference type="AlphaFoldDB" id="A0AAJ4W9H2"/>